<comment type="caution">
    <text evidence="4">The sequence shown here is derived from an EMBL/GenBank/DDBJ whole genome shotgun (WGS) entry which is preliminary data.</text>
</comment>
<accession>A0A091BGG6</accession>
<dbReference type="SUPFAM" id="SSF102405">
    <property type="entry name" value="MCP/YpsA-like"/>
    <property type="match status" value="1"/>
</dbReference>
<dbReference type="NCBIfam" id="TIGR00732">
    <property type="entry name" value="dprA"/>
    <property type="match status" value="1"/>
</dbReference>
<organism evidence="4 5">
    <name type="scientific">Arenimonas composti TR7-09 = DSM 18010</name>
    <dbReference type="NCBI Taxonomy" id="1121013"/>
    <lineage>
        <taxon>Bacteria</taxon>
        <taxon>Pseudomonadati</taxon>
        <taxon>Pseudomonadota</taxon>
        <taxon>Gammaproteobacteria</taxon>
        <taxon>Lysobacterales</taxon>
        <taxon>Lysobacteraceae</taxon>
        <taxon>Arenimonas</taxon>
    </lineage>
</organism>
<evidence type="ECO:0000313" key="4">
    <source>
        <dbReference type="EMBL" id="KFN49889.1"/>
    </source>
</evidence>
<dbReference type="Pfam" id="PF02481">
    <property type="entry name" value="DNA_processg_A"/>
    <property type="match status" value="1"/>
</dbReference>
<reference evidence="4 5" key="1">
    <citation type="submission" date="2013-09" db="EMBL/GenBank/DDBJ databases">
        <title>Genome sequencing of Arenimonas composti.</title>
        <authorList>
            <person name="Chen F."/>
            <person name="Wang G."/>
        </authorList>
    </citation>
    <scope>NUCLEOTIDE SEQUENCE [LARGE SCALE GENOMIC DNA]</scope>
    <source>
        <strain evidence="4 5">TR7-09</strain>
    </source>
</reference>
<name>A0A091BGG6_9GAMM</name>
<feature type="domain" description="DprA winged helix" evidence="3">
    <location>
        <begin position="308"/>
        <end position="362"/>
    </location>
</feature>
<comment type="similarity">
    <text evidence="1">Belongs to the DprA/Smf family.</text>
</comment>
<dbReference type="Pfam" id="PF17782">
    <property type="entry name" value="WHD_DprA"/>
    <property type="match status" value="1"/>
</dbReference>
<keyword evidence="5" id="KW-1185">Reference proteome</keyword>
<sequence>MNAERALLVLSRARLPDAVARALLQAWPDPVAALEAARHGGAGRLDAGSRQALMRPDPARLDADLAWLGGGRRRVLACSDPDYPALLAQTPWAPPLLFVDGDVDLLWFPQIAIVGSRRPSAAGRERAFAYAAAFAGAGWAVTSGLAGGIDTQAHLGALTAWRTVAVVGTGPDRVFPPGNTGLQARIAAAGTVVSEHPPGTPAIAAHFPSRNRIIAGLSLATLVVEAALRSGALITARLAAEAGREVFAIPGSPDNPLARGCHRLIRAGAGLVEEPADVVSELAPVAASLADQLRGRLGTAPPRVAAGAAAVQPGPTADHSRLWSALGHDPIPLDVLVQRTGLTVATLSSILLTMELDGQVVVDNGRYARRS</sequence>
<dbReference type="Gene3D" id="1.10.10.10">
    <property type="entry name" value="Winged helix-like DNA-binding domain superfamily/Winged helix DNA-binding domain"/>
    <property type="match status" value="1"/>
</dbReference>
<dbReference type="STRING" id="1121013.GCA_000426365_02283"/>
<dbReference type="PANTHER" id="PTHR43022">
    <property type="entry name" value="PROTEIN SMF"/>
    <property type="match status" value="1"/>
</dbReference>
<feature type="domain" description="Smf/DprA SLOG" evidence="2">
    <location>
        <begin position="75"/>
        <end position="282"/>
    </location>
</feature>
<dbReference type="InterPro" id="IPR003488">
    <property type="entry name" value="DprA"/>
</dbReference>
<evidence type="ECO:0000259" key="2">
    <source>
        <dbReference type="Pfam" id="PF02481"/>
    </source>
</evidence>
<evidence type="ECO:0000259" key="3">
    <source>
        <dbReference type="Pfam" id="PF17782"/>
    </source>
</evidence>
<dbReference type="RefSeq" id="WP_043797537.1">
    <property type="nucleotide sequence ID" value="NZ_AUFF01000007.1"/>
</dbReference>
<evidence type="ECO:0000256" key="1">
    <source>
        <dbReference type="ARBA" id="ARBA00006525"/>
    </source>
</evidence>
<dbReference type="EMBL" id="AWXU01000027">
    <property type="protein sequence ID" value="KFN49889.1"/>
    <property type="molecule type" value="Genomic_DNA"/>
</dbReference>
<dbReference type="InterPro" id="IPR057666">
    <property type="entry name" value="DrpA_SLOG"/>
</dbReference>
<dbReference type="Gene3D" id="3.40.50.450">
    <property type="match status" value="1"/>
</dbReference>
<dbReference type="GO" id="GO:0009294">
    <property type="term" value="P:DNA-mediated transformation"/>
    <property type="evidence" value="ECO:0007669"/>
    <property type="project" value="InterPro"/>
</dbReference>
<evidence type="ECO:0000313" key="5">
    <source>
        <dbReference type="Proteomes" id="UP000029391"/>
    </source>
</evidence>
<dbReference type="PANTHER" id="PTHR43022:SF1">
    <property type="entry name" value="PROTEIN SMF"/>
    <property type="match status" value="1"/>
</dbReference>
<dbReference type="Proteomes" id="UP000029391">
    <property type="component" value="Unassembled WGS sequence"/>
</dbReference>
<gene>
    <name evidence="4" type="ORF">P873_08580</name>
</gene>
<dbReference type="InterPro" id="IPR041614">
    <property type="entry name" value="DprA_WH"/>
</dbReference>
<dbReference type="eggNOG" id="COG0758">
    <property type="taxonomic scope" value="Bacteria"/>
</dbReference>
<protein>
    <submittedName>
        <fullName evidence="4">Uncharacterized protein</fullName>
    </submittedName>
</protein>
<proteinExistence type="inferred from homology"/>
<dbReference type="AlphaFoldDB" id="A0A091BGG6"/>
<dbReference type="InterPro" id="IPR036388">
    <property type="entry name" value="WH-like_DNA-bd_sf"/>
</dbReference>